<sequence>MNSKKEWRDSWACTALYALWASGRKTEKFTVSVNIAAASKVTFELTYEELLKRHLGKYKMLIKVKPKPLVKQFQTKEALLKILDDVKENDHFNVILFNITG</sequence>
<accession>A0A4D9EBY0</accession>
<evidence type="ECO:0000313" key="2">
    <source>
        <dbReference type="Proteomes" id="UP000297703"/>
    </source>
</evidence>
<dbReference type="EMBL" id="QXTE01000124">
    <property type="protein sequence ID" value="TFK04953.1"/>
    <property type="molecule type" value="Genomic_DNA"/>
</dbReference>
<reference evidence="1 2" key="1">
    <citation type="submission" date="2019-04" db="EMBL/GenBank/DDBJ databases">
        <title>Draft genome of the big-headed turtle Platysternon megacephalum.</title>
        <authorList>
            <person name="Gong S."/>
        </authorList>
    </citation>
    <scope>NUCLEOTIDE SEQUENCE [LARGE SCALE GENOMIC DNA]</scope>
    <source>
        <strain evidence="1">DO16091913</strain>
        <tissue evidence="1">Muscle</tissue>
    </source>
</reference>
<protein>
    <submittedName>
        <fullName evidence="1">Dipeptidase 1</fullName>
    </submittedName>
</protein>
<organism evidence="1 2">
    <name type="scientific">Platysternon megacephalum</name>
    <name type="common">big-headed turtle</name>
    <dbReference type="NCBI Taxonomy" id="55544"/>
    <lineage>
        <taxon>Eukaryota</taxon>
        <taxon>Metazoa</taxon>
        <taxon>Chordata</taxon>
        <taxon>Craniata</taxon>
        <taxon>Vertebrata</taxon>
        <taxon>Euteleostomi</taxon>
        <taxon>Archelosauria</taxon>
        <taxon>Testudinata</taxon>
        <taxon>Testudines</taxon>
        <taxon>Cryptodira</taxon>
        <taxon>Durocryptodira</taxon>
        <taxon>Testudinoidea</taxon>
        <taxon>Platysternidae</taxon>
        <taxon>Platysternon</taxon>
    </lineage>
</organism>
<comment type="caution">
    <text evidence="1">The sequence shown here is derived from an EMBL/GenBank/DDBJ whole genome shotgun (WGS) entry which is preliminary data.</text>
</comment>
<dbReference type="OrthoDB" id="299997at2759"/>
<dbReference type="PANTHER" id="PTHR10338">
    <property type="entry name" value="INTER-ALPHA-TRYPSIN INHIBITOR HEAVY CHAIN FAMILY MEMBER"/>
    <property type="match status" value="1"/>
</dbReference>
<dbReference type="AlphaFoldDB" id="A0A4D9EBY0"/>
<proteinExistence type="predicted"/>
<keyword evidence="2" id="KW-1185">Reference proteome</keyword>
<gene>
    <name evidence="1" type="ORF">DR999_PMT12453</name>
</gene>
<dbReference type="Proteomes" id="UP000297703">
    <property type="component" value="Unassembled WGS sequence"/>
</dbReference>
<evidence type="ECO:0000313" key="1">
    <source>
        <dbReference type="EMBL" id="TFK04953.1"/>
    </source>
</evidence>
<dbReference type="PANTHER" id="PTHR10338:SF115">
    <property type="entry name" value="INTER-ALPHA-TRYPSIN INHIBITOR HEAVY CHAIN H3"/>
    <property type="match status" value="1"/>
</dbReference>
<reference evidence="1 2" key="2">
    <citation type="submission" date="2019-04" db="EMBL/GenBank/DDBJ databases">
        <title>The genome sequence of big-headed turtle.</title>
        <authorList>
            <person name="Gong S."/>
        </authorList>
    </citation>
    <scope>NUCLEOTIDE SEQUENCE [LARGE SCALE GENOMIC DNA]</scope>
    <source>
        <strain evidence="1">DO16091913</strain>
        <tissue evidence="1">Muscle</tissue>
    </source>
</reference>
<dbReference type="InterPro" id="IPR050934">
    <property type="entry name" value="ITIH"/>
</dbReference>
<name>A0A4D9EBY0_9SAUR</name>